<dbReference type="EMBL" id="VKHS01000764">
    <property type="protein sequence ID" value="MBB0232117.1"/>
    <property type="molecule type" value="Genomic_DNA"/>
</dbReference>
<dbReference type="InterPro" id="IPR004360">
    <property type="entry name" value="Glyas_Fos-R_dOase_dom"/>
</dbReference>
<dbReference type="AlphaFoldDB" id="A0A7W3XYR7"/>
<keyword evidence="3" id="KW-1185">Reference proteome</keyword>
<dbReference type="PANTHER" id="PTHR33993:SF10">
    <property type="entry name" value="CONSERVED PROTEIN"/>
    <property type="match status" value="1"/>
</dbReference>
<evidence type="ECO:0000313" key="3">
    <source>
        <dbReference type="Proteomes" id="UP000530234"/>
    </source>
</evidence>
<dbReference type="PANTHER" id="PTHR33993">
    <property type="entry name" value="GLYOXALASE-RELATED"/>
    <property type="match status" value="1"/>
</dbReference>
<dbReference type="PROSITE" id="PS51819">
    <property type="entry name" value="VOC"/>
    <property type="match status" value="2"/>
</dbReference>
<proteinExistence type="predicted"/>
<dbReference type="InterPro" id="IPR052164">
    <property type="entry name" value="Anthracycline_SecMetBiosynth"/>
</dbReference>
<accession>A0A7W3XYR7</accession>
<dbReference type="InterPro" id="IPR029068">
    <property type="entry name" value="Glyas_Bleomycin-R_OHBP_Dase"/>
</dbReference>
<sequence length="252" mass="26506">MHGVPGRISLTVRDLRAVQDFYAVVLGWEYEPRPGDGAVQCSALAGGTVVGTLGTVSGSAGVPGAWTPHFLVDSADRIAGRVRDRGATVAVGPLRIGEGRAVWAADPAGAVFGLWEGPGDPVWRGEGGPGAPAWLELRTGDPFAAAMFYGNVFEWDAPDHGYVDIGFEHDRVVVRVEGRTVARMYGGGLEEAPDPILRPSWQVHFRVRDVDAAARVATAAGGSVPLPPHDTPFGRGATLRDPEGALFHLVSG</sequence>
<comment type="caution">
    <text evidence="2">The sequence shown here is derived from an EMBL/GenBank/DDBJ whole genome shotgun (WGS) entry which is preliminary data.</text>
</comment>
<reference evidence="3" key="1">
    <citation type="submission" date="2019-10" db="EMBL/GenBank/DDBJ databases">
        <title>Streptomyces sp. nov., a novel actinobacterium isolated from alkaline environment.</title>
        <authorList>
            <person name="Golinska P."/>
        </authorList>
    </citation>
    <scope>NUCLEOTIDE SEQUENCE [LARGE SCALE GENOMIC DNA]</scope>
    <source>
        <strain evidence="3">DSM 42108</strain>
    </source>
</reference>
<dbReference type="InterPro" id="IPR037523">
    <property type="entry name" value="VOC_core"/>
</dbReference>
<gene>
    <name evidence="2" type="ORF">FOE67_22105</name>
</gene>
<dbReference type="Pfam" id="PF00903">
    <property type="entry name" value="Glyoxalase"/>
    <property type="match status" value="1"/>
</dbReference>
<evidence type="ECO:0000259" key="1">
    <source>
        <dbReference type="PROSITE" id="PS51819"/>
    </source>
</evidence>
<name>A0A7W3XYR7_9ACTN</name>
<organism evidence="2 3">
    <name type="scientific">Streptomyces calidiresistens</name>
    <dbReference type="NCBI Taxonomy" id="1485586"/>
    <lineage>
        <taxon>Bacteria</taxon>
        <taxon>Bacillati</taxon>
        <taxon>Actinomycetota</taxon>
        <taxon>Actinomycetes</taxon>
        <taxon>Kitasatosporales</taxon>
        <taxon>Streptomycetaceae</taxon>
        <taxon>Streptomyces</taxon>
    </lineage>
</organism>
<feature type="domain" description="VOC" evidence="1">
    <location>
        <begin position="4"/>
        <end position="117"/>
    </location>
</feature>
<feature type="domain" description="VOC" evidence="1">
    <location>
        <begin position="131"/>
        <end position="252"/>
    </location>
</feature>
<dbReference type="Proteomes" id="UP000530234">
    <property type="component" value="Unassembled WGS sequence"/>
</dbReference>
<dbReference type="Gene3D" id="3.10.180.10">
    <property type="entry name" value="2,3-Dihydroxybiphenyl 1,2-Dioxygenase, domain 1"/>
    <property type="match status" value="2"/>
</dbReference>
<dbReference type="SUPFAM" id="SSF54593">
    <property type="entry name" value="Glyoxalase/Bleomycin resistance protein/Dihydroxybiphenyl dioxygenase"/>
    <property type="match status" value="2"/>
</dbReference>
<protein>
    <submittedName>
        <fullName evidence="2">VOC family protein</fullName>
    </submittedName>
</protein>
<evidence type="ECO:0000313" key="2">
    <source>
        <dbReference type="EMBL" id="MBB0232117.1"/>
    </source>
</evidence>